<name>A0A6A1WR47_9ROSI</name>
<sequence>MESNVRLSAPRQVRTNDPIVLHHVGIPLSASLSELFKIAPVLLLYHGIFVQETWSREGVRAPGFVIVAMAFAEAERGEKRAEKKTSLTIRVGEYKIGEQREVLALISCILVLLEPVRGGKYVRRVDEQDPAMGGELLQGTGKRMTMRNAEGMDLNLALYCGMAEGAGSASGRIYSFGHPCLRCPDVEKVKSGPEDQLLCKELSRSDIKDSHGIYIQRGDEHRVPKANFPLFDETMQLKLMHFDRGNKYYLRGKGWKEFSKKLQEGDIIRIFELRCQNCEELRGLMMKAYIKL</sequence>
<evidence type="ECO:0000313" key="2">
    <source>
        <dbReference type="Proteomes" id="UP000516437"/>
    </source>
</evidence>
<dbReference type="Proteomes" id="UP000516437">
    <property type="component" value="Chromosome 1"/>
</dbReference>
<gene>
    <name evidence="1" type="ORF">CJ030_MR1G001049</name>
</gene>
<keyword evidence="2" id="KW-1185">Reference proteome</keyword>
<evidence type="ECO:0008006" key="3">
    <source>
        <dbReference type="Google" id="ProtNLM"/>
    </source>
</evidence>
<evidence type="ECO:0000313" key="1">
    <source>
        <dbReference type="EMBL" id="KAB1227116.1"/>
    </source>
</evidence>
<reference evidence="1 2" key="1">
    <citation type="journal article" date="2019" name="Plant Biotechnol. J.">
        <title>The red bayberry genome and genetic basis of sex determination.</title>
        <authorList>
            <person name="Jia H.M."/>
            <person name="Jia H.J."/>
            <person name="Cai Q.L."/>
            <person name="Wang Y."/>
            <person name="Zhao H.B."/>
            <person name="Yang W.F."/>
            <person name="Wang G.Y."/>
            <person name="Li Y.H."/>
            <person name="Zhan D.L."/>
            <person name="Shen Y.T."/>
            <person name="Niu Q.F."/>
            <person name="Chang L."/>
            <person name="Qiu J."/>
            <person name="Zhao L."/>
            <person name="Xie H.B."/>
            <person name="Fu W.Y."/>
            <person name="Jin J."/>
            <person name="Li X.W."/>
            <person name="Jiao Y."/>
            <person name="Zhou C.C."/>
            <person name="Tu T."/>
            <person name="Chai C.Y."/>
            <person name="Gao J.L."/>
            <person name="Fan L.J."/>
            <person name="van de Weg E."/>
            <person name="Wang J.Y."/>
            <person name="Gao Z.S."/>
        </authorList>
    </citation>
    <scope>NUCLEOTIDE SEQUENCE [LARGE SCALE GENOMIC DNA]</scope>
    <source>
        <tissue evidence="1">Leaves</tissue>
    </source>
</reference>
<comment type="caution">
    <text evidence="1">The sequence shown here is derived from an EMBL/GenBank/DDBJ whole genome shotgun (WGS) entry which is preliminary data.</text>
</comment>
<proteinExistence type="predicted"/>
<dbReference type="EMBL" id="RXIC02000019">
    <property type="protein sequence ID" value="KAB1227116.1"/>
    <property type="molecule type" value="Genomic_DNA"/>
</dbReference>
<dbReference type="AlphaFoldDB" id="A0A6A1WR47"/>
<protein>
    <recommendedName>
        <fullName evidence="3">TF-B3 domain-containing protein</fullName>
    </recommendedName>
</protein>
<organism evidence="1 2">
    <name type="scientific">Morella rubra</name>
    <name type="common">Chinese bayberry</name>
    <dbReference type="NCBI Taxonomy" id="262757"/>
    <lineage>
        <taxon>Eukaryota</taxon>
        <taxon>Viridiplantae</taxon>
        <taxon>Streptophyta</taxon>
        <taxon>Embryophyta</taxon>
        <taxon>Tracheophyta</taxon>
        <taxon>Spermatophyta</taxon>
        <taxon>Magnoliopsida</taxon>
        <taxon>eudicotyledons</taxon>
        <taxon>Gunneridae</taxon>
        <taxon>Pentapetalae</taxon>
        <taxon>rosids</taxon>
        <taxon>fabids</taxon>
        <taxon>Fagales</taxon>
        <taxon>Myricaceae</taxon>
        <taxon>Morella</taxon>
    </lineage>
</organism>
<accession>A0A6A1WR47</accession>